<dbReference type="InterPro" id="IPR025963">
    <property type="entry name" value="FLgD_Tudor"/>
</dbReference>
<dbReference type="InterPro" id="IPR005648">
    <property type="entry name" value="FlgD"/>
</dbReference>
<dbReference type="Pfam" id="PF13861">
    <property type="entry name" value="FLgD_tudor"/>
    <property type="match status" value="1"/>
</dbReference>
<dbReference type="Proteomes" id="UP000544872">
    <property type="component" value="Unassembled WGS sequence"/>
</dbReference>
<comment type="caution">
    <text evidence="9">The sequence shown here is derived from an EMBL/GenBank/DDBJ whole genome shotgun (WGS) entry which is preliminary data.</text>
</comment>
<evidence type="ECO:0000256" key="4">
    <source>
        <dbReference type="ARBA" id="ARBA00024746"/>
    </source>
</evidence>
<sequence length="221" mass="22305">MSAISSMTATSSASSSSSTSSGISANYEMFLSLLTTQLKNQSPLDPMDAQTFTSQLVQYAGVEQQIQVNDKLETVISKLDSFSFSSGVGYLGHAVEASGDTLGVDSSGSVGGAWKYSLPSEASSVTLSIANSDGTVVWSGSGETASGSHTFSWDGKDANGYAVAAGDYTLTVAAKNSSGSTLSASTSITGTVTGVDSSGGSTVFEIGATEVSMSDVTRLVA</sequence>
<comment type="similarity">
    <text evidence="1 5">Belongs to the FlgD family.</text>
</comment>
<dbReference type="RefSeq" id="WP_260402568.1">
    <property type="nucleotide sequence ID" value="NZ_JACIIX010000017.1"/>
</dbReference>
<comment type="function">
    <text evidence="4 5">Required for flagellar hook formation. May act as a scaffolding protein.</text>
</comment>
<evidence type="ECO:0000256" key="1">
    <source>
        <dbReference type="ARBA" id="ARBA00010577"/>
    </source>
</evidence>
<dbReference type="Pfam" id="PF03963">
    <property type="entry name" value="FlgD"/>
    <property type="match status" value="1"/>
</dbReference>
<evidence type="ECO:0000259" key="7">
    <source>
        <dbReference type="Pfam" id="PF13860"/>
    </source>
</evidence>
<keyword evidence="9" id="KW-0966">Cell projection</keyword>
<dbReference type="Gene3D" id="2.30.30.910">
    <property type="match status" value="1"/>
</dbReference>
<feature type="domain" description="FlgD Tudor-like" evidence="8">
    <location>
        <begin position="86"/>
        <end position="217"/>
    </location>
</feature>
<dbReference type="GO" id="GO:0044781">
    <property type="term" value="P:bacterial-type flagellum organization"/>
    <property type="evidence" value="ECO:0007669"/>
    <property type="project" value="UniProtKB-UniRule"/>
</dbReference>
<organism evidence="9 10">
    <name type="scientific">Novispirillum itersonii</name>
    <name type="common">Aquaspirillum itersonii</name>
    <dbReference type="NCBI Taxonomy" id="189"/>
    <lineage>
        <taxon>Bacteria</taxon>
        <taxon>Pseudomonadati</taxon>
        <taxon>Pseudomonadota</taxon>
        <taxon>Alphaproteobacteria</taxon>
        <taxon>Rhodospirillales</taxon>
        <taxon>Novispirillaceae</taxon>
        <taxon>Novispirillum</taxon>
    </lineage>
</organism>
<evidence type="ECO:0000256" key="3">
    <source>
        <dbReference type="ARBA" id="ARBA00022795"/>
    </source>
</evidence>
<keyword evidence="10" id="KW-1185">Reference proteome</keyword>
<dbReference type="Pfam" id="PF13860">
    <property type="entry name" value="FlgD_ig"/>
    <property type="match status" value="1"/>
</dbReference>
<reference evidence="9 10" key="1">
    <citation type="submission" date="2020-08" db="EMBL/GenBank/DDBJ databases">
        <title>Genomic Encyclopedia of Type Strains, Phase IV (KMG-IV): sequencing the most valuable type-strain genomes for metagenomic binning, comparative biology and taxonomic classification.</title>
        <authorList>
            <person name="Goeker M."/>
        </authorList>
    </citation>
    <scope>NUCLEOTIDE SEQUENCE [LARGE SCALE GENOMIC DNA]</scope>
    <source>
        <strain evidence="9 10">DSM 11590</strain>
    </source>
</reference>
<dbReference type="AlphaFoldDB" id="A0A7X0DNM0"/>
<keyword evidence="9" id="KW-0969">Cilium</keyword>
<protein>
    <recommendedName>
        <fullName evidence="2 5">Basal-body rod modification protein FlgD</fullName>
    </recommendedName>
</protein>
<proteinExistence type="inferred from homology"/>
<evidence type="ECO:0000256" key="6">
    <source>
        <dbReference type="SAM" id="MobiDB-lite"/>
    </source>
</evidence>
<evidence type="ECO:0000313" key="10">
    <source>
        <dbReference type="Proteomes" id="UP000544872"/>
    </source>
</evidence>
<evidence type="ECO:0000259" key="8">
    <source>
        <dbReference type="Pfam" id="PF13861"/>
    </source>
</evidence>
<feature type="region of interest" description="Disordered" evidence="6">
    <location>
        <begin position="1"/>
        <end position="21"/>
    </location>
</feature>
<keyword evidence="9" id="KW-0282">Flagellum</keyword>
<gene>
    <name evidence="9" type="ORF">FHS48_003563</name>
</gene>
<evidence type="ECO:0000313" key="9">
    <source>
        <dbReference type="EMBL" id="MBB6212115.1"/>
    </source>
</evidence>
<dbReference type="InterPro" id="IPR025965">
    <property type="entry name" value="FlgD/Vpr_Ig-like"/>
</dbReference>
<evidence type="ECO:0000256" key="2">
    <source>
        <dbReference type="ARBA" id="ARBA00016013"/>
    </source>
</evidence>
<keyword evidence="3 5" id="KW-1005">Bacterial flagellum biogenesis</keyword>
<accession>A0A7X0DNM0</accession>
<feature type="domain" description="FlgD/Vpr Ig-like" evidence="7">
    <location>
        <begin position="106"/>
        <end position="177"/>
    </location>
</feature>
<name>A0A7X0DNM0_NOVIT</name>
<dbReference type="EMBL" id="JACIIX010000017">
    <property type="protein sequence ID" value="MBB6212115.1"/>
    <property type="molecule type" value="Genomic_DNA"/>
</dbReference>
<evidence type="ECO:0000256" key="5">
    <source>
        <dbReference type="RuleBase" id="RU362076"/>
    </source>
</evidence>
<dbReference type="Gene3D" id="2.60.40.4070">
    <property type="match status" value="1"/>
</dbReference>